<dbReference type="AlphaFoldDB" id="A0AAD7HWA1"/>
<keyword evidence="4" id="KW-0378">Hydrolase</keyword>
<evidence type="ECO:0000256" key="4">
    <source>
        <dbReference type="ARBA" id="ARBA00022801"/>
    </source>
</evidence>
<keyword evidence="5" id="KW-0862">Zinc</keyword>
<dbReference type="GO" id="GO:0046872">
    <property type="term" value="F:metal ion binding"/>
    <property type="evidence" value="ECO:0007669"/>
    <property type="project" value="UniProtKB-KW"/>
</dbReference>
<dbReference type="InterPro" id="IPR001279">
    <property type="entry name" value="Metallo-B-lactamas"/>
</dbReference>
<dbReference type="PANTHER" id="PTHR42978:SF2">
    <property type="entry name" value="102 KBASES UNSTABLE REGION: FROM 1 TO 119443"/>
    <property type="match status" value="1"/>
</dbReference>
<comment type="caution">
    <text evidence="7">The sequence shown here is derived from an EMBL/GenBank/DDBJ whole genome shotgun (WGS) entry which is preliminary data.</text>
</comment>
<dbReference type="PANTHER" id="PTHR42978">
    <property type="entry name" value="QUORUM-QUENCHING LACTONASE YTNP-RELATED-RELATED"/>
    <property type="match status" value="1"/>
</dbReference>
<evidence type="ECO:0000313" key="8">
    <source>
        <dbReference type="Proteomes" id="UP001215598"/>
    </source>
</evidence>
<sequence>MATTLKTSETASALPEPSANQPYMEISGLQAGIIHIPLDLVIAGESRSRQACPSLSFYLKHSNSDRHFIFDLGIRRDWDSYPPAVKKHYTTLMPCETPQSVDESLRKGGLVPAEIERVVISHLHFDHIGDCAPFTKATFILGGEGKASIEDGYPGNALSGTLSASTPMDRTVFLNLEDFNTSIGPFPHAADLFGDGSVFIIHTPGHCAGHINVLARTSSDGAWMYLGGDIAHDRRLITDPEKQIATAAADGSPYCMHRDPVQAAIDVARLRALVNLPRVEFIIAHDWKWFKENLGNAFLPGKFVPEV</sequence>
<evidence type="ECO:0000256" key="2">
    <source>
        <dbReference type="ARBA" id="ARBA00007749"/>
    </source>
</evidence>
<evidence type="ECO:0000256" key="1">
    <source>
        <dbReference type="ARBA" id="ARBA00001947"/>
    </source>
</evidence>
<gene>
    <name evidence="7" type="ORF">B0H16DRAFT_1586240</name>
</gene>
<dbReference type="CDD" id="cd07730">
    <property type="entry name" value="metallo-hydrolase-like_MBL-fold"/>
    <property type="match status" value="1"/>
</dbReference>
<evidence type="ECO:0000256" key="5">
    <source>
        <dbReference type="ARBA" id="ARBA00022833"/>
    </source>
</evidence>
<dbReference type="Proteomes" id="UP001215598">
    <property type="component" value="Unassembled WGS sequence"/>
</dbReference>
<dbReference type="Gene3D" id="3.60.15.10">
    <property type="entry name" value="Ribonuclease Z/Hydroxyacylglutathione hydrolase-like"/>
    <property type="match status" value="1"/>
</dbReference>
<evidence type="ECO:0000259" key="6">
    <source>
        <dbReference type="SMART" id="SM00849"/>
    </source>
</evidence>
<comment type="cofactor">
    <cofactor evidence="1">
        <name>Zn(2+)</name>
        <dbReference type="ChEBI" id="CHEBI:29105"/>
    </cofactor>
</comment>
<proteinExistence type="inferred from homology"/>
<evidence type="ECO:0000313" key="7">
    <source>
        <dbReference type="EMBL" id="KAJ7729755.1"/>
    </source>
</evidence>
<feature type="domain" description="Metallo-beta-lactamase" evidence="6">
    <location>
        <begin position="53"/>
        <end position="285"/>
    </location>
</feature>
<keyword evidence="8" id="KW-1185">Reference proteome</keyword>
<evidence type="ECO:0000256" key="3">
    <source>
        <dbReference type="ARBA" id="ARBA00022723"/>
    </source>
</evidence>
<dbReference type="GO" id="GO:0016787">
    <property type="term" value="F:hydrolase activity"/>
    <property type="evidence" value="ECO:0007669"/>
    <property type="project" value="UniProtKB-KW"/>
</dbReference>
<reference evidence="7" key="1">
    <citation type="submission" date="2023-03" db="EMBL/GenBank/DDBJ databases">
        <title>Massive genome expansion in bonnet fungi (Mycena s.s.) driven by repeated elements and novel gene families across ecological guilds.</title>
        <authorList>
            <consortium name="Lawrence Berkeley National Laboratory"/>
            <person name="Harder C.B."/>
            <person name="Miyauchi S."/>
            <person name="Viragh M."/>
            <person name="Kuo A."/>
            <person name="Thoen E."/>
            <person name="Andreopoulos B."/>
            <person name="Lu D."/>
            <person name="Skrede I."/>
            <person name="Drula E."/>
            <person name="Henrissat B."/>
            <person name="Morin E."/>
            <person name="Kohler A."/>
            <person name="Barry K."/>
            <person name="LaButti K."/>
            <person name="Morin E."/>
            <person name="Salamov A."/>
            <person name="Lipzen A."/>
            <person name="Mereny Z."/>
            <person name="Hegedus B."/>
            <person name="Baldrian P."/>
            <person name="Stursova M."/>
            <person name="Weitz H."/>
            <person name="Taylor A."/>
            <person name="Grigoriev I.V."/>
            <person name="Nagy L.G."/>
            <person name="Martin F."/>
            <person name="Kauserud H."/>
        </authorList>
    </citation>
    <scope>NUCLEOTIDE SEQUENCE</scope>
    <source>
        <strain evidence="7">CBHHK182m</strain>
    </source>
</reference>
<accession>A0AAD7HWA1</accession>
<dbReference type="Pfam" id="PF00753">
    <property type="entry name" value="Lactamase_B"/>
    <property type="match status" value="1"/>
</dbReference>
<organism evidence="7 8">
    <name type="scientific">Mycena metata</name>
    <dbReference type="NCBI Taxonomy" id="1033252"/>
    <lineage>
        <taxon>Eukaryota</taxon>
        <taxon>Fungi</taxon>
        <taxon>Dikarya</taxon>
        <taxon>Basidiomycota</taxon>
        <taxon>Agaricomycotina</taxon>
        <taxon>Agaricomycetes</taxon>
        <taxon>Agaricomycetidae</taxon>
        <taxon>Agaricales</taxon>
        <taxon>Marasmiineae</taxon>
        <taxon>Mycenaceae</taxon>
        <taxon>Mycena</taxon>
    </lineage>
</organism>
<dbReference type="InterPro" id="IPR036866">
    <property type="entry name" value="RibonucZ/Hydroxyglut_hydro"/>
</dbReference>
<protein>
    <submittedName>
        <fullName evidence="7">Metallo-hydrolase/oxidoreductase</fullName>
    </submittedName>
</protein>
<comment type="similarity">
    <text evidence="2">Belongs to the metallo-beta-lactamase superfamily.</text>
</comment>
<dbReference type="InterPro" id="IPR051013">
    <property type="entry name" value="MBL_superfamily_lactonases"/>
</dbReference>
<dbReference type="SUPFAM" id="SSF56281">
    <property type="entry name" value="Metallo-hydrolase/oxidoreductase"/>
    <property type="match status" value="1"/>
</dbReference>
<dbReference type="SMART" id="SM00849">
    <property type="entry name" value="Lactamase_B"/>
    <property type="match status" value="1"/>
</dbReference>
<keyword evidence="3" id="KW-0479">Metal-binding</keyword>
<dbReference type="EMBL" id="JARKIB010000163">
    <property type="protein sequence ID" value="KAJ7729755.1"/>
    <property type="molecule type" value="Genomic_DNA"/>
</dbReference>
<name>A0AAD7HWA1_9AGAR</name>